<sequence>MTVSTAPALLLGIGARILLDQFTRSNEPSLQASILVAVWQGVALWYAFKQHNLGIPVAFCIAAKVFVEFSFTQDVTKPIVTLVGVAIGVICTEFLSGVFDKPTEKRIKKTHSTPANGHATQDRDRERSSRHRRRTTERDPQRHHTSRHTTSDITSVDSNSEMFGPRGSMSPLDREIAALRTRASLADSERRRFKEEKKWAIEQGNTALASQLSWQVKRYSTLMKSFHREADTKIIEASMTRTRLQTIDEQEPHASTSERHPRRTNGNPELPIVSVDIAQSKSGIRVNVR</sequence>
<dbReference type="STRING" id="47428.A0A284QM02"/>
<feature type="compositionally biased region" description="Polar residues" evidence="1">
    <location>
        <begin position="151"/>
        <end position="161"/>
    </location>
</feature>
<dbReference type="AlphaFoldDB" id="A0A284QM02"/>
<dbReference type="OrthoDB" id="3246365at2759"/>
<evidence type="ECO:0000313" key="2">
    <source>
        <dbReference type="EMBL" id="SJK97495.1"/>
    </source>
</evidence>
<accession>A0A284QM02</accession>
<feature type="region of interest" description="Disordered" evidence="1">
    <location>
        <begin position="246"/>
        <end position="273"/>
    </location>
</feature>
<evidence type="ECO:0000256" key="1">
    <source>
        <dbReference type="SAM" id="MobiDB-lite"/>
    </source>
</evidence>
<feature type="region of interest" description="Disordered" evidence="1">
    <location>
        <begin position="105"/>
        <end position="170"/>
    </location>
</feature>
<organism evidence="2 3">
    <name type="scientific">Armillaria ostoyae</name>
    <name type="common">Armillaria root rot fungus</name>
    <dbReference type="NCBI Taxonomy" id="47428"/>
    <lineage>
        <taxon>Eukaryota</taxon>
        <taxon>Fungi</taxon>
        <taxon>Dikarya</taxon>
        <taxon>Basidiomycota</taxon>
        <taxon>Agaricomycotina</taxon>
        <taxon>Agaricomycetes</taxon>
        <taxon>Agaricomycetidae</taxon>
        <taxon>Agaricales</taxon>
        <taxon>Marasmiineae</taxon>
        <taxon>Physalacriaceae</taxon>
        <taxon>Armillaria</taxon>
    </lineage>
</organism>
<reference evidence="3" key="1">
    <citation type="journal article" date="2017" name="Nat. Ecol. Evol.">
        <title>Genome expansion and lineage-specific genetic innovations in the forest pathogenic fungi Armillaria.</title>
        <authorList>
            <person name="Sipos G."/>
            <person name="Prasanna A.N."/>
            <person name="Walter M.C."/>
            <person name="O'Connor E."/>
            <person name="Balint B."/>
            <person name="Krizsan K."/>
            <person name="Kiss B."/>
            <person name="Hess J."/>
            <person name="Varga T."/>
            <person name="Slot J."/>
            <person name="Riley R."/>
            <person name="Boka B."/>
            <person name="Rigling D."/>
            <person name="Barry K."/>
            <person name="Lee J."/>
            <person name="Mihaltcheva S."/>
            <person name="LaButti K."/>
            <person name="Lipzen A."/>
            <person name="Waldron R."/>
            <person name="Moloney N.M."/>
            <person name="Sperisen C."/>
            <person name="Kredics L."/>
            <person name="Vagvoelgyi C."/>
            <person name="Patrignani A."/>
            <person name="Fitzpatrick D."/>
            <person name="Nagy I."/>
            <person name="Doyle S."/>
            <person name="Anderson J.B."/>
            <person name="Grigoriev I.V."/>
            <person name="Gueldener U."/>
            <person name="Muensterkoetter M."/>
            <person name="Nagy L.G."/>
        </authorList>
    </citation>
    <scope>NUCLEOTIDE SEQUENCE [LARGE SCALE GENOMIC DNA]</scope>
    <source>
        <strain evidence="3">C18/9</strain>
    </source>
</reference>
<protein>
    <submittedName>
        <fullName evidence="2">Uncharacterized protein</fullName>
    </submittedName>
</protein>
<name>A0A284QM02_ARMOS</name>
<feature type="compositionally biased region" description="Basic and acidic residues" evidence="1">
    <location>
        <begin position="250"/>
        <end position="259"/>
    </location>
</feature>
<evidence type="ECO:0000313" key="3">
    <source>
        <dbReference type="Proteomes" id="UP000219338"/>
    </source>
</evidence>
<gene>
    <name evidence="2" type="ORF">ARMOST_00747</name>
</gene>
<keyword evidence="3" id="KW-1185">Reference proteome</keyword>
<dbReference type="OMA" id="WQVKRYS"/>
<dbReference type="Proteomes" id="UP000219338">
    <property type="component" value="Unassembled WGS sequence"/>
</dbReference>
<dbReference type="EMBL" id="FUEG01000001">
    <property type="protein sequence ID" value="SJK97495.1"/>
    <property type="molecule type" value="Genomic_DNA"/>
</dbReference>
<proteinExistence type="predicted"/>